<dbReference type="EMBL" id="OU015430">
    <property type="protein sequence ID" value="CAG4967563.1"/>
    <property type="molecule type" value="Genomic_DNA"/>
</dbReference>
<dbReference type="RefSeq" id="WP_215219116.1">
    <property type="nucleotide sequence ID" value="NZ_OU015430.1"/>
</dbReference>
<feature type="transmembrane region" description="Helical" evidence="1">
    <location>
        <begin position="150"/>
        <end position="168"/>
    </location>
</feature>
<accession>A0ABN7QUL2</accession>
<feature type="transmembrane region" description="Helical" evidence="1">
    <location>
        <begin position="425"/>
        <end position="445"/>
    </location>
</feature>
<feature type="transmembrane region" description="Helical" evidence="1">
    <location>
        <begin position="125"/>
        <end position="143"/>
    </location>
</feature>
<name>A0ABN7QUL2_9GAMM</name>
<feature type="transmembrane region" description="Helical" evidence="1">
    <location>
        <begin position="309"/>
        <end position="327"/>
    </location>
</feature>
<reference evidence="2 3" key="1">
    <citation type="submission" date="2021-04" db="EMBL/GenBank/DDBJ databases">
        <authorList>
            <person name="Rodrigo-Torres L."/>
            <person name="Arahal R. D."/>
            <person name="Lucena T."/>
        </authorList>
    </citation>
    <scope>NUCLEOTIDE SEQUENCE [LARGE SCALE GENOMIC DNA]</scope>
    <source>
        <strain evidence="2 3">CECT 30171</strain>
    </source>
</reference>
<feature type="transmembrane region" description="Helical" evidence="1">
    <location>
        <begin position="283"/>
        <end position="303"/>
    </location>
</feature>
<organism evidence="2 3">
    <name type="scientific">Novilysobacter luteus</name>
    <dbReference type="NCBI Taxonomy" id="2822368"/>
    <lineage>
        <taxon>Bacteria</taxon>
        <taxon>Pseudomonadati</taxon>
        <taxon>Pseudomonadota</taxon>
        <taxon>Gammaproteobacteria</taxon>
        <taxon>Lysobacterales</taxon>
        <taxon>Lysobacteraceae</taxon>
        <taxon>Novilysobacter</taxon>
    </lineage>
</organism>
<feature type="transmembrane region" description="Helical" evidence="1">
    <location>
        <begin position="393"/>
        <end position="413"/>
    </location>
</feature>
<feature type="transmembrane region" description="Helical" evidence="1">
    <location>
        <begin position="188"/>
        <end position="205"/>
    </location>
</feature>
<keyword evidence="1" id="KW-0812">Transmembrane</keyword>
<evidence type="ECO:0008006" key="4">
    <source>
        <dbReference type="Google" id="ProtNLM"/>
    </source>
</evidence>
<feature type="transmembrane region" description="Helical" evidence="1">
    <location>
        <begin position="96"/>
        <end position="119"/>
    </location>
</feature>
<sequence length="489" mass="51049">MNASAYPHDTDTFGWRTRHAAALLASSASLLSRVFAVVLALVLGGLGWLALATIEDAERVSVALFLSGLAVAALWGIWFARLLLLHIEAHRSRMPGVAMAIGGTVALVFLATVLVPALLLSLGGVDLAVAICAMALGACAGVLAATLPRIVYLALCLAPLVLGLMAMILERVLPTGTLQWPALTMHHLTWLAPPALALAAWRWWAIAGREPGQNGSVWWQPAVVGNPRTGGGFSWMSGDAATAQLPDWLWPAGQTRDAGPARPVLAVRALLGTPFAPLSGSQIVVQLAVGVAAMAYLWLSALGEDGDPGVLVGGAIGGAAVMVVMYGQRLDAMSRKQGGEVEELALLPGLGDDPDSRRAVVLGGVLRAPALAMGAVLLILAVMGTLLAMPAQLLALVLMAGVGVVLTTVLACLRPLAGQRMDGWRMAVVAGPMLVFAMGTILYAVHGDGQGQAPLVLALAWLFAYAVLAVHAMGCWQRMKRRPHLFLQR</sequence>
<feature type="transmembrane region" description="Helical" evidence="1">
    <location>
        <begin position="34"/>
        <end position="54"/>
    </location>
</feature>
<feature type="transmembrane region" description="Helical" evidence="1">
    <location>
        <begin position="365"/>
        <end position="387"/>
    </location>
</feature>
<dbReference type="Proteomes" id="UP000680116">
    <property type="component" value="Chromosome"/>
</dbReference>
<feature type="transmembrane region" description="Helical" evidence="1">
    <location>
        <begin position="457"/>
        <end position="476"/>
    </location>
</feature>
<proteinExistence type="predicted"/>
<protein>
    <recommendedName>
        <fullName evidence="4">Transmembrane protein</fullName>
    </recommendedName>
</protein>
<feature type="transmembrane region" description="Helical" evidence="1">
    <location>
        <begin position="60"/>
        <end position="84"/>
    </location>
</feature>
<gene>
    <name evidence="2" type="ORF">LYB30171_00070</name>
</gene>
<evidence type="ECO:0000313" key="2">
    <source>
        <dbReference type="EMBL" id="CAG4967563.1"/>
    </source>
</evidence>
<keyword evidence="1" id="KW-0472">Membrane</keyword>
<keyword evidence="1" id="KW-1133">Transmembrane helix</keyword>
<keyword evidence="3" id="KW-1185">Reference proteome</keyword>
<evidence type="ECO:0000313" key="3">
    <source>
        <dbReference type="Proteomes" id="UP000680116"/>
    </source>
</evidence>
<evidence type="ECO:0000256" key="1">
    <source>
        <dbReference type="SAM" id="Phobius"/>
    </source>
</evidence>